<sequence>MSATSIDEGVVFFAFESDFVATLLCVPMIVRFKLDLCGVKLSLKGWSRFDHDTRFRCAHLPMTNAQRSIATESFSARPSRRSGWRWCCSPRNLPLLGARGTGCRRSSWRKERNWGCAAIASQCGAG</sequence>
<keyword evidence="2" id="KW-1185">Reference proteome</keyword>
<reference evidence="2" key="1">
    <citation type="submission" date="2016-10" db="EMBL/GenBank/DDBJ databases">
        <authorList>
            <person name="Varghese N."/>
            <person name="Submissions S."/>
        </authorList>
    </citation>
    <scope>NUCLEOTIDE SEQUENCE [LARGE SCALE GENOMIC DNA]</scope>
    <source>
        <strain evidence="2">DSM 17101</strain>
    </source>
</reference>
<dbReference type="Proteomes" id="UP000199317">
    <property type="component" value="Unassembled WGS sequence"/>
</dbReference>
<dbReference type="Pfam" id="PF09655">
    <property type="entry name" value="Nitr_red_assoc"/>
    <property type="match status" value="1"/>
</dbReference>
<name>A0A1H0WRM7_9BURK</name>
<dbReference type="EMBL" id="FNJL01000050">
    <property type="protein sequence ID" value="SDP93302.1"/>
    <property type="molecule type" value="Genomic_DNA"/>
</dbReference>
<proteinExistence type="predicted"/>
<gene>
    <name evidence="1" type="ORF">SAMN04489708_1509</name>
</gene>
<evidence type="ECO:0000313" key="1">
    <source>
        <dbReference type="EMBL" id="SDP93302.1"/>
    </source>
</evidence>
<dbReference type="InterPro" id="IPR013481">
    <property type="entry name" value="NarM"/>
</dbReference>
<protein>
    <submittedName>
        <fullName evidence="1">Uncharacterized protein</fullName>
    </submittedName>
</protein>
<organism evidence="1 2">
    <name type="scientific">Paracidovorax cattleyae</name>
    <dbReference type="NCBI Taxonomy" id="80868"/>
    <lineage>
        <taxon>Bacteria</taxon>
        <taxon>Pseudomonadati</taxon>
        <taxon>Pseudomonadota</taxon>
        <taxon>Betaproteobacteria</taxon>
        <taxon>Burkholderiales</taxon>
        <taxon>Comamonadaceae</taxon>
        <taxon>Paracidovorax</taxon>
    </lineage>
</organism>
<evidence type="ECO:0000313" key="2">
    <source>
        <dbReference type="Proteomes" id="UP000199317"/>
    </source>
</evidence>
<dbReference type="AlphaFoldDB" id="A0A1H0WRM7"/>
<dbReference type="OrthoDB" id="7263223at2"/>
<accession>A0A1H0WRM7</accession>